<evidence type="ECO:0000313" key="8">
    <source>
        <dbReference type="EMBL" id="SVA25960.1"/>
    </source>
</evidence>
<feature type="transmembrane region" description="Helical" evidence="6">
    <location>
        <begin position="197"/>
        <end position="219"/>
    </location>
</feature>
<keyword evidence="3 6" id="KW-0812">Transmembrane</keyword>
<dbReference type="Pfam" id="PF00361">
    <property type="entry name" value="Proton_antipo_M"/>
    <property type="match status" value="1"/>
</dbReference>
<feature type="transmembrane region" description="Helical" evidence="6">
    <location>
        <begin position="29"/>
        <end position="49"/>
    </location>
</feature>
<proteinExistence type="predicted"/>
<feature type="transmembrane region" description="Helical" evidence="6">
    <location>
        <begin position="363"/>
        <end position="381"/>
    </location>
</feature>
<protein>
    <recommendedName>
        <fullName evidence="7">NADH:quinone oxidoreductase/Mrp antiporter transmembrane domain-containing protein</fullName>
    </recommendedName>
</protein>
<feature type="transmembrane region" description="Helical" evidence="6">
    <location>
        <begin position="326"/>
        <end position="343"/>
    </location>
</feature>
<feature type="transmembrane region" description="Helical" evidence="6">
    <location>
        <begin position="225"/>
        <end position="247"/>
    </location>
</feature>
<dbReference type="AlphaFoldDB" id="A0A381UCQ1"/>
<name>A0A381UCQ1_9ZZZZ</name>
<evidence type="ECO:0000256" key="4">
    <source>
        <dbReference type="ARBA" id="ARBA00022989"/>
    </source>
</evidence>
<keyword evidence="5 6" id="KW-0472">Membrane</keyword>
<organism evidence="8">
    <name type="scientific">marine metagenome</name>
    <dbReference type="NCBI Taxonomy" id="408172"/>
    <lineage>
        <taxon>unclassified sequences</taxon>
        <taxon>metagenomes</taxon>
        <taxon>ecological metagenomes</taxon>
    </lineage>
</organism>
<reference evidence="8" key="1">
    <citation type="submission" date="2018-05" db="EMBL/GenBank/DDBJ databases">
        <authorList>
            <person name="Lanie J.A."/>
            <person name="Ng W.-L."/>
            <person name="Kazmierczak K.M."/>
            <person name="Andrzejewski T.M."/>
            <person name="Davidsen T.M."/>
            <person name="Wayne K.J."/>
            <person name="Tettelin H."/>
            <person name="Glass J.I."/>
            <person name="Rusch D."/>
            <person name="Podicherti R."/>
            <person name="Tsui H.-C.T."/>
            <person name="Winkler M.E."/>
        </authorList>
    </citation>
    <scope>NUCLEOTIDE SEQUENCE</scope>
</reference>
<feature type="domain" description="NADH:quinone oxidoreductase/Mrp antiporter transmembrane" evidence="7">
    <location>
        <begin position="82"/>
        <end position="376"/>
    </location>
</feature>
<evidence type="ECO:0000256" key="6">
    <source>
        <dbReference type="SAM" id="Phobius"/>
    </source>
</evidence>
<accession>A0A381UCQ1</accession>
<dbReference type="PANTHER" id="PTHR42703:SF1">
    <property type="entry name" value="NA(+)_H(+) ANTIPORTER SUBUNIT D1"/>
    <property type="match status" value="1"/>
</dbReference>
<feature type="transmembrane region" description="Helical" evidence="6">
    <location>
        <begin position="85"/>
        <end position="104"/>
    </location>
</feature>
<evidence type="ECO:0000259" key="7">
    <source>
        <dbReference type="Pfam" id="PF00361"/>
    </source>
</evidence>
<feature type="transmembrane region" description="Helical" evidence="6">
    <location>
        <begin position="61"/>
        <end position="79"/>
    </location>
</feature>
<dbReference type="InterPro" id="IPR001750">
    <property type="entry name" value="ND/Mrp_TM"/>
</dbReference>
<feature type="transmembrane region" description="Helical" evidence="6">
    <location>
        <begin position="410"/>
        <end position="432"/>
    </location>
</feature>
<evidence type="ECO:0000256" key="3">
    <source>
        <dbReference type="ARBA" id="ARBA00022692"/>
    </source>
</evidence>
<keyword evidence="2" id="KW-1003">Cell membrane</keyword>
<dbReference type="PANTHER" id="PTHR42703">
    <property type="entry name" value="NADH DEHYDROGENASE"/>
    <property type="match status" value="1"/>
</dbReference>
<evidence type="ECO:0000256" key="1">
    <source>
        <dbReference type="ARBA" id="ARBA00004651"/>
    </source>
</evidence>
<feature type="transmembrane region" description="Helical" evidence="6">
    <location>
        <begin position="156"/>
        <end position="176"/>
    </location>
</feature>
<dbReference type="InterPro" id="IPR003918">
    <property type="entry name" value="NADH_UbQ_OxRdtase"/>
</dbReference>
<dbReference type="GO" id="GO:0005886">
    <property type="term" value="C:plasma membrane"/>
    <property type="evidence" value="ECO:0007669"/>
    <property type="project" value="UniProtKB-SubCell"/>
</dbReference>
<dbReference type="PRINTS" id="PR01437">
    <property type="entry name" value="NUOXDRDTASE4"/>
</dbReference>
<dbReference type="InterPro" id="IPR050586">
    <property type="entry name" value="CPA3_Na-H_Antiporter_D"/>
</dbReference>
<feature type="transmembrane region" description="Helical" evidence="6">
    <location>
        <begin position="116"/>
        <end position="136"/>
    </location>
</feature>
<evidence type="ECO:0000256" key="5">
    <source>
        <dbReference type="ARBA" id="ARBA00023136"/>
    </source>
</evidence>
<dbReference type="GO" id="GO:0008137">
    <property type="term" value="F:NADH dehydrogenase (ubiquinone) activity"/>
    <property type="evidence" value="ECO:0007669"/>
    <property type="project" value="InterPro"/>
</dbReference>
<dbReference type="EMBL" id="UINC01006179">
    <property type="protein sequence ID" value="SVA25960.1"/>
    <property type="molecule type" value="Genomic_DNA"/>
</dbReference>
<sequence length="440" mass="47109">MSEAISHGPLSHEFGGWAPPIGIEWVVDGLSGLLMVAISIVSLIALVHAGPLVEKELSDRVIPFYSLSLLLVAALGGMVLTGDLFNLFVFLEIGSLASYVLVGVAGGRSLHSAFRYLILGTIGASLYLLGVGYFYAETGTLNMADLAQRLPEVIDSRAVLTGLLFIVLGLAIKMGLFPLHGWLPDAYTYAPNSCTPLLTSVVTKVPLYAFVRIAFWIFGMTTVSTQIPILVVLGWVGAVAAIVGAYLAIWQENFKRMLAYSSVSSMGLFMLGFSLGTETGFAGGLFYVLADTLMKAALFGVAGAAIYQCGASTVTDLVRLRRNMPWVSAALLISALSMVGIPPTAGFFGKWHLVVGALEAEKYFAVAAILVSSMLTALYFFRMFQRVWAEPLQLVEPHVLETPFPIRISLGVLTFGIMALGLGSDLVMGLIFESVIPKGF</sequence>
<gene>
    <name evidence="8" type="ORF">METZ01_LOCUS78814</name>
</gene>
<comment type="subcellular location">
    <subcellularLocation>
        <location evidence="1">Cell membrane</location>
        <topology evidence="1">Multi-pass membrane protein</topology>
    </subcellularLocation>
</comment>
<dbReference type="GO" id="GO:0042773">
    <property type="term" value="P:ATP synthesis coupled electron transport"/>
    <property type="evidence" value="ECO:0007669"/>
    <property type="project" value="InterPro"/>
</dbReference>
<keyword evidence="4 6" id="KW-1133">Transmembrane helix</keyword>
<evidence type="ECO:0000256" key="2">
    <source>
        <dbReference type="ARBA" id="ARBA00022475"/>
    </source>
</evidence>